<accession>A0A1U9NH89</accession>
<dbReference type="Proteomes" id="UP000189674">
    <property type="component" value="Chromosome"/>
</dbReference>
<dbReference type="AlphaFoldDB" id="A0A1U9NH89"/>
<evidence type="ECO:0000256" key="2">
    <source>
        <dbReference type="SAM" id="SignalP"/>
    </source>
</evidence>
<feature type="compositionally biased region" description="Acidic residues" evidence="1">
    <location>
        <begin position="40"/>
        <end position="63"/>
    </location>
</feature>
<evidence type="ECO:0000313" key="4">
    <source>
        <dbReference type="Proteomes" id="UP000189674"/>
    </source>
</evidence>
<feature type="region of interest" description="Disordered" evidence="1">
    <location>
        <begin position="40"/>
        <end position="69"/>
    </location>
</feature>
<feature type="signal peptide" evidence="2">
    <location>
        <begin position="1"/>
        <end position="21"/>
    </location>
</feature>
<gene>
    <name evidence="3" type="ORF">STSP2_00108</name>
</gene>
<dbReference type="KEGG" id="alus:STSP2_00108"/>
<dbReference type="PROSITE" id="PS51257">
    <property type="entry name" value="PROKAR_LIPOPROTEIN"/>
    <property type="match status" value="1"/>
</dbReference>
<protein>
    <submittedName>
        <fullName evidence="3">Uncharacterized protein</fullName>
    </submittedName>
</protein>
<organism evidence="3 4">
    <name type="scientific">Anaerohalosphaera lusitana</name>
    <dbReference type="NCBI Taxonomy" id="1936003"/>
    <lineage>
        <taxon>Bacteria</taxon>
        <taxon>Pseudomonadati</taxon>
        <taxon>Planctomycetota</taxon>
        <taxon>Phycisphaerae</taxon>
        <taxon>Sedimentisphaerales</taxon>
        <taxon>Anaerohalosphaeraceae</taxon>
        <taxon>Anaerohalosphaera</taxon>
    </lineage>
</organism>
<proteinExistence type="predicted"/>
<keyword evidence="2" id="KW-0732">Signal</keyword>
<feature type="chain" id="PRO_5013250995" evidence="2">
    <location>
        <begin position="22"/>
        <end position="69"/>
    </location>
</feature>
<name>A0A1U9NH89_9BACT</name>
<reference evidence="4" key="1">
    <citation type="submission" date="2017-02" db="EMBL/GenBank/DDBJ databases">
        <title>Comparative genomics and description of representatives of a novel lineage of planctomycetes thriving in anoxic sediments.</title>
        <authorList>
            <person name="Spring S."/>
            <person name="Bunk B."/>
            <person name="Sproer C."/>
        </authorList>
    </citation>
    <scope>NUCLEOTIDE SEQUENCE [LARGE SCALE GENOMIC DNA]</scope>
    <source>
        <strain evidence="4">ST-NAGAB-D1</strain>
    </source>
</reference>
<keyword evidence="4" id="KW-1185">Reference proteome</keyword>
<dbReference type="EMBL" id="CP019791">
    <property type="protein sequence ID" value="AQT66970.1"/>
    <property type="molecule type" value="Genomic_DNA"/>
</dbReference>
<dbReference type="STRING" id="1936003.STSP2_00108"/>
<evidence type="ECO:0000313" key="3">
    <source>
        <dbReference type="EMBL" id="AQT66970.1"/>
    </source>
</evidence>
<sequence length="69" mass="7553" precursor="true">MVRKLLAIVMIMVLGSFSITGCGGEEEPGDNIEETMEEAGEEMEEAGEVTEENLEDAVDEMEKEIEGDN</sequence>
<dbReference type="RefSeq" id="WP_146658842.1">
    <property type="nucleotide sequence ID" value="NZ_CP019791.1"/>
</dbReference>
<evidence type="ECO:0000256" key="1">
    <source>
        <dbReference type="SAM" id="MobiDB-lite"/>
    </source>
</evidence>